<proteinExistence type="predicted"/>
<dbReference type="Pfam" id="PF05521">
    <property type="entry name" value="Phage_HCP"/>
    <property type="match status" value="1"/>
</dbReference>
<dbReference type="AlphaFoldDB" id="A0A9D8KVJ4"/>
<dbReference type="RefSeq" id="WP_273081241.1">
    <property type="nucleotide sequence ID" value="NZ_JAFKME010000004.1"/>
</dbReference>
<evidence type="ECO:0000313" key="2">
    <source>
        <dbReference type="Proteomes" id="UP000664815"/>
    </source>
</evidence>
<dbReference type="EMBL" id="JAFKMG010000677">
    <property type="protein sequence ID" value="MBN8799174.1"/>
    <property type="molecule type" value="Genomic_DNA"/>
</dbReference>
<accession>A0A9D8KVJ4</accession>
<gene>
    <name evidence="1" type="ORF">J0H45_07425</name>
</gene>
<comment type="caution">
    <text evidence="1">The sequence shown here is derived from an EMBL/GenBank/DDBJ whole genome shotgun (WGS) entry which is preliminary data.</text>
</comment>
<dbReference type="Gene3D" id="2.40.10.270">
    <property type="entry name" value="Bacteriophage SPP1 head-tail adaptor protein"/>
    <property type="match status" value="1"/>
</dbReference>
<reference evidence="1" key="1">
    <citation type="submission" date="2021-02" db="EMBL/GenBank/DDBJ databases">
        <title>Thiocyanate and organic carbon inputs drive convergent selection for specific autotrophic Afipia and Thiobacillus strains within complex microbiomes.</title>
        <authorList>
            <person name="Huddy R.J."/>
            <person name="Sachdeva R."/>
            <person name="Kadzinga F."/>
            <person name="Kantor R.S."/>
            <person name="Harrison S.T.L."/>
            <person name="Banfield J.F."/>
        </authorList>
    </citation>
    <scope>NUCLEOTIDE SEQUENCE</scope>
    <source>
        <strain evidence="1">SCN18_10_11_15_R1_P_69_7</strain>
    </source>
</reference>
<dbReference type="InterPro" id="IPR008767">
    <property type="entry name" value="Phage_SPP1_head-tail_adaptor"/>
</dbReference>
<name>A0A9D8KVJ4_9GAMM</name>
<organism evidence="1 2">
    <name type="scientific">Stenotrophomonas nitritireducens</name>
    <dbReference type="NCBI Taxonomy" id="83617"/>
    <lineage>
        <taxon>Bacteria</taxon>
        <taxon>Pseudomonadati</taxon>
        <taxon>Pseudomonadota</taxon>
        <taxon>Gammaproteobacteria</taxon>
        <taxon>Lysobacterales</taxon>
        <taxon>Lysobacteraceae</taxon>
        <taxon>Stenotrophomonas</taxon>
    </lineage>
</organism>
<dbReference type="InterPro" id="IPR038666">
    <property type="entry name" value="SSP1_head-tail_sf"/>
</dbReference>
<sequence>MTLHDGDLKTRIRFERKTVARDPLGGAGKPQWSEVVSVWAKVTNNLAATTEAVAAGADRYREQVRIDIRSREVDPQWRIVLRGRHFDIKSIALSNDRSELAIIAIAGVSDG</sequence>
<dbReference type="Proteomes" id="UP000664815">
    <property type="component" value="Unassembled WGS sequence"/>
</dbReference>
<dbReference type="NCBIfam" id="TIGR01563">
    <property type="entry name" value="gp16_SPP1"/>
    <property type="match status" value="1"/>
</dbReference>
<protein>
    <submittedName>
        <fullName evidence="1">Phage head closure protein</fullName>
    </submittedName>
</protein>
<evidence type="ECO:0000313" key="1">
    <source>
        <dbReference type="EMBL" id="MBN8799174.1"/>
    </source>
</evidence>